<feature type="transmembrane region" description="Helical" evidence="1">
    <location>
        <begin position="12"/>
        <end position="33"/>
    </location>
</feature>
<evidence type="ECO:0000256" key="1">
    <source>
        <dbReference type="SAM" id="Phobius"/>
    </source>
</evidence>
<feature type="transmembrane region" description="Helical" evidence="1">
    <location>
        <begin position="39"/>
        <end position="64"/>
    </location>
</feature>
<dbReference type="InterPro" id="IPR029016">
    <property type="entry name" value="GAF-like_dom_sf"/>
</dbReference>
<evidence type="ECO:0000313" key="4">
    <source>
        <dbReference type="Proteomes" id="UP001553715"/>
    </source>
</evidence>
<reference evidence="3 4" key="1">
    <citation type="submission" date="2024-06" db="EMBL/GenBank/DDBJ databases">
        <title>The Natural Products Discovery Center: Release of the First 8490 Sequenced Strains for Exploring Actinobacteria Biosynthetic Diversity.</title>
        <authorList>
            <person name="Kalkreuter E."/>
            <person name="Kautsar S.A."/>
            <person name="Yang D."/>
            <person name="Bader C.D."/>
            <person name="Teijaro C.N."/>
            <person name="Fluegel L."/>
            <person name="Davis C.M."/>
            <person name="Simpson J.R."/>
            <person name="Lauterbach L."/>
            <person name="Steele A.D."/>
            <person name="Gui C."/>
            <person name="Meng S."/>
            <person name="Li G."/>
            <person name="Viehrig K."/>
            <person name="Ye F."/>
            <person name="Su P."/>
            <person name="Kiefer A.F."/>
            <person name="Nichols A."/>
            <person name="Cepeda A.J."/>
            <person name="Yan W."/>
            <person name="Fan B."/>
            <person name="Jiang Y."/>
            <person name="Adhikari A."/>
            <person name="Zheng C.-J."/>
            <person name="Schuster L."/>
            <person name="Cowan T.M."/>
            <person name="Smanski M.J."/>
            <person name="Chevrette M.G."/>
            <person name="De Carvalho L.P.S."/>
            <person name="Shen B."/>
        </authorList>
    </citation>
    <scope>NUCLEOTIDE SEQUENCE [LARGE SCALE GENOMIC DNA]</scope>
    <source>
        <strain evidence="3 4">NPDC077434</strain>
    </source>
</reference>
<dbReference type="Proteomes" id="UP001553715">
    <property type="component" value="Unassembled WGS sequence"/>
</dbReference>
<accession>A0ABV3LGV1</accession>
<keyword evidence="1" id="KW-0812">Transmembrane</keyword>
<dbReference type="Pfam" id="PF13185">
    <property type="entry name" value="GAF_2"/>
    <property type="match status" value="1"/>
</dbReference>
<organism evidence="3 4">
    <name type="scientific">Microbacterium profundi</name>
    <dbReference type="NCBI Taxonomy" id="450380"/>
    <lineage>
        <taxon>Bacteria</taxon>
        <taxon>Bacillati</taxon>
        <taxon>Actinomycetota</taxon>
        <taxon>Actinomycetes</taxon>
        <taxon>Micrococcales</taxon>
        <taxon>Microbacteriaceae</taxon>
        <taxon>Microbacterium</taxon>
    </lineage>
</organism>
<dbReference type="EMBL" id="JBFBMH010000010">
    <property type="protein sequence ID" value="MEW1975145.1"/>
    <property type="molecule type" value="Genomic_DNA"/>
</dbReference>
<protein>
    <submittedName>
        <fullName evidence="3">GAF domain-containing protein</fullName>
    </submittedName>
</protein>
<evidence type="ECO:0000259" key="2">
    <source>
        <dbReference type="Pfam" id="PF13185"/>
    </source>
</evidence>
<dbReference type="InterPro" id="IPR003018">
    <property type="entry name" value="GAF"/>
</dbReference>
<dbReference type="SUPFAM" id="SSF55781">
    <property type="entry name" value="GAF domain-like"/>
    <property type="match status" value="1"/>
</dbReference>
<dbReference type="RefSeq" id="WP_366232851.1">
    <property type="nucleotide sequence ID" value="NZ_JBFBMH010000010.1"/>
</dbReference>
<comment type="caution">
    <text evidence="3">The sequence shown here is derived from an EMBL/GenBank/DDBJ whole genome shotgun (WGS) entry which is preliminary data.</text>
</comment>
<evidence type="ECO:0000313" key="3">
    <source>
        <dbReference type="EMBL" id="MEW1975145.1"/>
    </source>
</evidence>
<dbReference type="Gene3D" id="3.30.450.40">
    <property type="match status" value="1"/>
</dbReference>
<keyword evidence="1" id="KW-1133">Transmembrane helix</keyword>
<keyword evidence="4" id="KW-1185">Reference proteome</keyword>
<name>A0ABV3LGV1_9MICO</name>
<keyword evidence="1" id="KW-0472">Membrane</keyword>
<sequence length="251" mass="27687">MFTILGSLADRYWPILVSAAGAVALALFGTVWIGAADTIGMFSTITLIVFAGLASVFGGIYMAVAQEIRTQRTESELLTVMRSTIIPLAEQVISVKKPVVGVDAENLATELSLHCRALVRDKEAVCDVNVYRLMSHGLDRVNRASREARISFKNTTKQTPRAIEERCTVERVLAGEVTVCPDVRSKRWQRRLSLEGKNREYRSFISVPVFNEAHKVIGMLSINSNKKNGLTDLHRSHLEAAAKLYARAAAV</sequence>
<gene>
    <name evidence="3" type="ORF">AB0301_08735</name>
</gene>
<feature type="domain" description="GAF" evidence="2">
    <location>
        <begin position="168"/>
        <end position="248"/>
    </location>
</feature>
<proteinExistence type="predicted"/>